<dbReference type="InterPro" id="IPR021355">
    <property type="entry name" value="Phage_Syn9_Gp224"/>
</dbReference>
<sequence length="112" mass="12268">MLHLIYLVAFTVLAFLAIGNLIRNLLSLSFDSQRSFSASGKSPTQWGRNQVNANPSPAKSVPHPELLDDSGNPINEPLLVMRSMTVEDARQQLDAIYNSSPGNSKGKTEENQ</sequence>
<dbReference type="KEGG" id="mpro:BJP34_22110"/>
<dbReference type="AlphaFoldDB" id="A0A1D8TVU6"/>
<keyword evidence="2" id="KW-1133">Transmembrane helix</keyword>
<reference evidence="4" key="1">
    <citation type="submission" date="2016-10" db="EMBL/GenBank/DDBJ databases">
        <title>Comparative genomics uncovers the prolific and rare metabolic potential of the cyanobacterial genus Moorea.</title>
        <authorList>
            <person name="Leao T."/>
            <person name="Castelao G."/>
            <person name="Korobeynikov A."/>
            <person name="Monroe E.A."/>
            <person name="Podell S."/>
            <person name="Glukhov E."/>
            <person name="Allen E."/>
            <person name="Gerwick W.H."/>
            <person name="Gerwick L."/>
        </authorList>
    </citation>
    <scope>NUCLEOTIDE SEQUENCE [LARGE SCALE GENOMIC DNA]</scope>
    <source>
        <strain evidence="4">PAL-8-15-08-1</strain>
    </source>
</reference>
<evidence type="ECO:0008006" key="5">
    <source>
        <dbReference type="Google" id="ProtNLM"/>
    </source>
</evidence>
<dbReference type="Proteomes" id="UP000177870">
    <property type="component" value="Chromosome"/>
</dbReference>
<dbReference type="EMBL" id="CP017599">
    <property type="protein sequence ID" value="AOX01768.1"/>
    <property type="molecule type" value="Genomic_DNA"/>
</dbReference>
<feature type="transmembrane region" description="Helical" evidence="2">
    <location>
        <begin position="6"/>
        <end position="26"/>
    </location>
</feature>
<evidence type="ECO:0000313" key="3">
    <source>
        <dbReference type="EMBL" id="AOX01768.1"/>
    </source>
</evidence>
<accession>A0A1D8TVU6</accession>
<dbReference type="OrthoDB" id="513924at2"/>
<evidence type="ECO:0000256" key="2">
    <source>
        <dbReference type="SAM" id="Phobius"/>
    </source>
</evidence>
<feature type="region of interest" description="Disordered" evidence="1">
    <location>
        <begin position="34"/>
        <end position="75"/>
    </location>
</feature>
<organism evidence="3 4">
    <name type="scientific">Moorena producens PAL-8-15-08-1</name>
    <dbReference type="NCBI Taxonomy" id="1458985"/>
    <lineage>
        <taxon>Bacteria</taxon>
        <taxon>Bacillati</taxon>
        <taxon>Cyanobacteriota</taxon>
        <taxon>Cyanophyceae</taxon>
        <taxon>Coleofasciculales</taxon>
        <taxon>Coleofasciculaceae</taxon>
        <taxon>Moorena</taxon>
    </lineage>
</organism>
<proteinExistence type="predicted"/>
<dbReference type="Pfam" id="PF11189">
    <property type="entry name" value="DUF2973"/>
    <property type="match status" value="1"/>
</dbReference>
<feature type="region of interest" description="Disordered" evidence="1">
    <location>
        <begin position="91"/>
        <end position="112"/>
    </location>
</feature>
<gene>
    <name evidence="3" type="ORF">BJP34_22110</name>
</gene>
<feature type="compositionally biased region" description="Polar residues" evidence="1">
    <location>
        <begin position="34"/>
        <end position="57"/>
    </location>
</feature>
<name>A0A1D8TVU6_9CYAN</name>
<keyword evidence="2" id="KW-0472">Membrane</keyword>
<dbReference type="RefSeq" id="WP_070394201.1">
    <property type="nucleotide sequence ID" value="NZ_CP017599.1"/>
</dbReference>
<keyword evidence="2" id="KW-0812">Transmembrane</keyword>
<evidence type="ECO:0000313" key="4">
    <source>
        <dbReference type="Proteomes" id="UP000177870"/>
    </source>
</evidence>
<protein>
    <recommendedName>
        <fullName evidence="5">DUF2973 domain-containing protein</fullName>
    </recommendedName>
</protein>
<dbReference type="STRING" id="1458985.BJP34_22110"/>
<evidence type="ECO:0000256" key="1">
    <source>
        <dbReference type="SAM" id="MobiDB-lite"/>
    </source>
</evidence>